<keyword evidence="5" id="KW-0560">Oxidoreductase</keyword>
<dbReference type="InterPro" id="IPR013149">
    <property type="entry name" value="ADH-like_C"/>
</dbReference>
<proteinExistence type="inferred from homology"/>
<dbReference type="GO" id="GO:0046872">
    <property type="term" value="F:metal ion binding"/>
    <property type="evidence" value="ECO:0007669"/>
    <property type="project" value="UniProtKB-KW"/>
</dbReference>
<feature type="domain" description="Alcohol dehydrogenase-like N-terminal" evidence="7">
    <location>
        <begin position="14"/>
        <end position="106"/>
    </location>
</feature>
<dbReference type="SUPFAM" id="SSF50129">
    <property type="entry name" value="GroES-like"/>
    <property type="match status" value="1"/>
</dbReference>
<evidence type="ECO:0008006" key="10">
    <source>
        <dbReference type="Google" id="ProtNLM"/>
    </source>
</evidence>
<dbReference type="PANTHER" id="PTHR42940:SF8">
    <property type="entry name" value="VACUOLAR PROTEIN SORTING-ASSOCIATED PROTEIN 11"/>
    <property type="match status" value="1"/>
</dbReference>
<evidence type="ECO:0000256" key="4">
    <source>
        <dbReference type="ARBA" id="ARBA00022833"/>
    </source>
</evidence>
<keyword evidence="9" id="KW-1185">Reference proteome</keyword>
<dbReference type="Gene3D" id="3.40.50.720">
    <property type="entry name" value="NAD(P)-binding Rossmann-like Domain"/>
    <property type="match status" value="1"/>
</dbReference>
<dbReference type="PANTHER" id="PTHR42940">
    <property type="entry name" value="ALCOHOL DEHYDROGENASE 1-RELATED"/>
    <property type="match status" value="1"/>
</dbReference>
<gene>
    <name evidence="8" type="ORF">OIDMADRAFT_99441</name>
</gene>
<sequence length="312" mass="33148">MAASIPKAMKAVQLLKGVYKSPTPIIPSHEPVGTVVLVGSKAIGKWKIGLRVGINLFQHQCHSCVPCETINDIRFCENRSLAGLVSDGGMAEYMVSDAESVVLLPDSLSFEQAAPLMCASATVWGGIHAANVNAPEPIGIVGSGSLGSLAVQFAKALGHCVVAIDDRPEGMALAQELTLKADLVIDFNDGKAADKIESWAGKGGLSAIIVCTDDIPAILWSTKALRVQRVVINIGLPTKSIPFDAFDVGFQDKTVKGSLVATVAQVEDMLKVVDEFEIRSHITTVPLEKSPDLPDMYLNPHPKGRLVMKLSS</sequence>
<evidence type="ECO:0000313" key="9">
    <source>
        <dbReference type="Proteomes" id="UP000054321"/>
    </source>
</evidence>
<evidence type="ECO:0000256" key="5">
    <source>
        <dbReference type="ARBA" id="ARBA00023002"/>
    </source>
</evidence>
<organism evidence="8 9">
    <name type="scientific">Oidiodendron maius (strain Zn)</name>
    <dbReference type="NCBI Taxonomy" id="913774"/>
    <lineage>
        <taxon>Eukaryota</taxon>
        <taxon>Fungi</taxon>
        <taxon>Dikarya</taxon>
        <taxon>Ascomycota</taxon>
        <taxon>Pezizomycotina</taxon>
        <taxon>Leotiomycetes</taxon>
        <taxon>Leotiomycetes incertae sedis</taxon>
        <taxon>Myxotrichaceae</taxon>
        <taxon>Oidiodendron</taxon>
    </lineage>
</organism>
<feature type="domain" description="Alcohol dehydrogenase-like C-terminal" evidence="6">
    <location>
        <begin position="146"/>
        <end position="273"/>
    </location>
</feature>
<dbReference type="SUPFAM" id="SSF51735">
    <property type="entry name" value="NAD(P)-binding Rossmann-fold domains"/>
    <property type="match status" value="1"/>
</dbReference>
<dbReference type="InterPro" id="IPR036291">
    <property type="entry name" value="NAD(P)-bd_dom_sf"/>
</dbReference>
<dbReference type="Gene3D" id="3.90.180.10">
    <property type="entry name" value="Medium-chain alcohol dehydrogenases, catalytic domain"/>
    <property type="match status" value="1"/>
</dbReference>
<reference evidence="9" key="2">
    <citation type="submission" date="2015-01" db="EMBL/GenBank/DDBJ databases">
        <title>Evolutionary Origins and Diversification of the Mycorrhizal Mutualists.</title>
        <authorList>
            <consortium name="DOE Joint Genome Institute"/>
            <consortium name="Mycorrhizal Genomics Consortium"/>
            <person name="Kohler A."/>
            <person name="Kuo A."/>
            <person name="Nagy L.G."/>
            <person name="Floudas D."/>
            <person name="Copeland A."/>
            <person name="Barry K.W."/>
            <person name="Cichocki N."/>
            <person name="Veneault-Fourrey C."/>
            <person name="LaButti K."/>
            <person name="Lindquist E.A."/>
            <person name="Lipzen A."/>
            <person name="Lundell T."/>
            <person name="Morin E."/>
            <person name="Murat C."/>
            <person name="Riley R."/>
            <person name="Ohm R."/>
            <person name="Sun H."/>
            <person name="Tunlid A."/>
            <person name="Henrissat B."/>
            <person name="Grigoriev I.V."/>
            <person name="Hibbett D.S."/>
            <person name="Martin F."/>
        </authorList>
    </citation>
    <scope>NUCLEOTIDE SEQUENCE [LARGE SCALE GENOMIC DNA]</scope>
    <source>
        <strain evidence="9">Zn</strain>
    </source>
</reference>
<evidence type="ECO:0000259" key="6">
    <source>
        <dbReference type="Pfam" id="PF00107"/>
    </source>
</evidence>
<evidence type="ECO:0000256" key="3">
    <source>
        <dbReference type="ARBA" id="ARBA00022723"/>
    </source>
</evidence>
<dbReference type="GO" id="GO:0005737">
    <property type="term" value="C:cytoplasm"/>
    <property type="evidence" value="ECO:0007669"/>
    <property type="project" value="TreeGrafter"/>
</dbReference>
<accession>A0A0C3D773</accession>
<dbReference type="InterPro" id="IPR013154">
    <property type="entry name" value="ADH-like_N"/>
</dbReference>
<dbReference type="Pfam" id="PF00107">
    <property type="entry name" value="ADH_zinc_N"/>
    <property type="match status" value="1"/>
</dbReference>
<reference evidence="8 9" key="1">
    <citation type="submission" date="2014-04" db="EMBL/GenBank/DDBJ databases">
        <authorList>
            <consortium name="DOE Joint Genome Institute"/>
            <person name="Kuo A."/>
            <person name="Martino E."/>
            <person name="Perotto S."/>
            <person name="Kohler A."/>
            <person name="Nagy L.G."/>
            <person name="Floudas D."/>
            <person name="Copeland A."/>
            <person name="Barry K.W."/>
            <person name="Cichocki N."/>
            <person name="Veneault-Fourrey C."/>
            <person name="LaButti K."/>
            <person name="Lindquist E.A."/>
            <person name="Lipzen A."/>
            <person name="Lundell T."/>
            <person name="Morin E."/>
            <person name="Murat C."/>
            <person name="Sun H."/>
            <person name="Tunlid A."/>
            <person name="Henrissat B."/>
            <person name="Grigoriev I.V."/>
            <person name="Hibbett D.S."/>
            <person name="Martin F."/>
            <person name="Nordberg H.P."/>
            <person name="Cantor M.N."/>
            <person name="Hua S.X."/>
        </authorList>
    </citation>
    <scope>NUCLEOTIDE SEQUENCE [LARGE SCALE GENOMIC DNA]</scope>
    <source>
        <strain evidence="8 9">Zn</strain>
    </source>
</reference>
<dbReference type="InterPro" id="IPR011032">
    <property type="entry name" value="GroES-like_sf"/>
</dbReference>
<evidence type="ECO:0000313" key="8">
    <source>
        <dbReference type="EMBL" id="KIN07194.1"/>
    </source>
</evidence>
<evidence type="ECO:0000256" key="1">
    <source>
        <dbReference type="ARBA" id="ARBA00001947"/>
    </source>
</evidence>
<comment type="similarity">
    <text evidence="2">Belongs to the zinc-containing alcohol dehydrogenase family.</text>
</comment>
<protein>
    <recommendedName>
        <fullName evidence="10">Enoyl reductase (ER) domain-containing protein</fullName>
    </recommendedName>
</protein>
<keyword evidence="3" id="KW-0479">Metal-binding</keyword>
<keyword evidence="4" id="KW-0862">Zinc</keyword>
<dbReference type="AlphaFoldDB" id="A0A0C3D773"/>
<dbReference type="GO" id="GO:0004022">
    <property type="term" value="F:alcohol dehydrogenase (NAD+) activity"/>
    <property type="evidence" value="ECO:0007669"/>
    <property type="project" value="TreeGrafter"/>
</dbReference>
<evidence type="ECO:0000259" key="7">
    <source>
        <dbReference type="Pfam" id="PF08240"/>
    </source>
</evidence>
<dbReference type="OrthoDB" id="256333at2759"/>
<dbReference type="EMBL" id="KN832870">
    <property type="protein sequence ID" value="KIN07194.1"/>
    <property type="molecule type" value="Genomic_DNA"/>
</dbReference>
<name>A0A0C3D773_OIDMZ</name>
<dbReference type="Pfam" id="PF08240">
    <property type="entry name" value="ADH_N"/>
    <property type="match status" value="1"/>
</dbReference>
<dbReference type="STRING" id="913774.A0A0C3D773"/>
<dbReference type="Proteomes" id="UP000054321">
    <property type="component" value="Unassembled WGS sequence"/>
</dbReference>
<comment type="cofactor">
    <cofactor evidence="1">
        <name>Zn(2+)</name>
        <dbReference type="ChEBI" id="CHEBI:29105"/>
    </cofactor>
</comment>
<evidence type="ECO:0000256" key="2">
    <source>
        <dbReference type="ARBA" id="ARBA00008072"/>
    </source>
</evidence>
<dbReference type="InParanoid" id="A0A0C3D773"/>
<dbReference type="HOGENOM" id="CLU_026673_20_1_1"/>